<gene>
    <name evidence="3" type="ORF">FB45DRAFT_1034055</name>
</gene>
<proteinExistence type="predicted"/>
<feature type="compositionally biased region" description="Pro residues" evidence="1">
    <location>
        <begin position="464"/>
        <end position="477"/>
    </location>
</feature>
<evidence type="ECO:0000256" key="2">
    <source>
        <dbReference type="SAM" id="Phobius"/>
    </source>
</evidence>
<keyword evidence="2" id="KW-0472">Membrane</keyword>
<evidence type="ECO:0008006" key="5">
    <source>
        <dbReference type="Google" id="ProtNLM"/>
    </source>
</evidence>
<evidence type="ECO:0000313" key="3">
    <source>
        <dbReference type="EMBL" id="KAJ7617814.1"/>
    </source>
</evidence>
<feature type="region of interest" description="Disordered" evidence="1">
    <location>
        <begin position="457"/>
        <end position="477"/>
    </location>
</feature>
<dbReference type="EMBL" id="JARKIF010000020">
    <property type="protein sequence ID" value="KAJ7617814.1"/>
    <property type="molecule type" value="Genomic_DNA"/>
</dbReference>
<accession>A0AAD7BDN7</accession>
<comment type="caution">
    <text evidence="3">The sequence shown here is derived from an EMBL/GenBank/DDBJ whole genome shotgun (WGS) entry which is preliminary data.</text>
</comment>
<dbReference type="Proteomes" id="UP001221142">
    <property type="component" value="Unassembled WGS sequence"/>
</dbReference>
<protein>
    <recommendedName>
        <fullName evidence="5">F-box domain-containing protein</fullName>
    </recommendedName>
</protein>
<organism evidence="3 4">
    <name type="scientific">Roridomyces roridus</name>
    <dbReference type="NCBI Taxonomy" id="1738132"/>
    <lineage>
        <taxon>Eukaryota</taxon>
        <taxon>Fungi</taxon>
        <taxon>Dikarya</taxon>
        <taxon>Basidiomycota</taxon>
        <taxon>Agaricomycotina</taxon>
        <taxon>Agaricomycetes</taxon>
        <taxon>Agaricomycetidae</taxon>
        <taxon>Agaricales</taxon>
        <taxon>Marasmiineae</taxon>
        <taxon>Mycenaceae</taxon>
        <taxon>Roridomyces</taxon>
    </lineage>
</organism>
<keyword evidence="2" id="KW-1133">Transmembrane helix</keyword>
<dbReference type="AlphaFoldDB" id="A0AAD7BDN7"/>
<evidence type="ECO:0000256" key="1">
    <source>
        <dbReference type="SAM" id="MobiDB-lite"/>
    </source>
</evidence>
<feature type="transmembrane region" description="Helical" evidence="2">
    <location>
        <begin position="523"/>
        <end position="544"/>
    </location>
</feature>
<sequence length="545" mass="60142">MASTLPCPILIHALPGNTVLHLQIDRPPRSTPVSSGKSKRRKPETLGAPWSLFQVCSTWRIIALTDPPLWSTIPVASASLPRNLQYLDAQIERAGTAPLDILFRFTGDEDTHSPRTLDWKVFDKLVERRQQWRSLHLEFIWAYPPPESFTTHAGRDRIQREEYDREWETVFANAHNTPSPFVSLSSWEGLASYKASFQYSSTHLENLSGAINLVECDIDFGYHLAHAARRSLRSTTSTLFLPHVIAPALLDLHVHGGDLDPILPFLYLFKCATTLTSLTLFMCDAPASQVLGIFRETPALTTLAVDFLGPSTETALLLATLTVPSSEQDIICPRLTSLSWGDRNDTIDRKAFMDMVESRWRTAPRLCFVGLYLGCIRIKTAGLRLRALAEEGLDVVLSGEREESSAYVDDEVTGALRGESVRLGMEKRLTRKERRLGMSMPYWSTLRMRLVSRAMTTCSDDPTAEPPPLPLAAPPTLPRPPPPLLPYRAERCICCVGLFERCCRRRSTSGSAASPTGTSGASAAWGFSGAAVVAAVAAVAAVLAL</sequence>
<evidence type="ECO:0000313" key="4">
    <source>
        <dbReference type="Proteomes" id="UP001221142"/>
    </source>
</evidence>
<reference evidence="3" key="1">
    <citation type="submission" date="2023-03" db="EMBL/GenBank/DDBJ databases">
        <title>Massive genome expansion in bonnet fungi (Mycena s.s.) driven by repeated elements and novel gene families across ecological guilds.</title>
        <authorList>
            <consortium name="Lawrence Berkeley National Laboratory"/>
            <person name="Harder C.B."/>
            <person name="Miyauchi S."/>
            <person name="Viragh M."/>
            <person name="Kuo A."/>
            <person name="Thoen E."/>
            <person name="Andreopoulos B."/>
            <person name="Lu D."/>
            <person name="Skrede I."/>
            <person name="Drula E."/>
            <person name="Henrissat B."/>
            <person name="Morin E."/>
            <person name="Kohler A."/>
            <person name="Barry K."/>
            <person name="LaButti K."/>
            <person name="Morin E."/>
            <person name="Salamov A."/>
            <person name="Lipzen A."/>
            <person name="Mereny Z."/>
            <person name="Hegedus B."/>
            <person name="Baldrian P."/>
            <person name="Stursova M."/>
            <person name="Weitz H."/>
            <person name="Taylor A."/>
            <person name="Grigoriev I.V."/>
            <person name="Nagy L.G."/>
            <person name="Martin F."/>
            <person name="Kauserud H."/>
        </authorList>
    </citation>
    <scope>NUCLEOTIDE SEQUENCE</scope>
    <source>
        <strain evidence="3">9284</strain>
    </source>
</reference>
<name>A0AAD7BDN7_9AGAR</name>
<feature type="region of interest" description="Disordered" evidence="1">
    <location>
        <begin position="23"/>
        <end position="43"/>
    </location>
</feature>
<keyword evidence="4" id="KW-1185">Reference proteome</keyword>
<keyword evidence="2" id="KW-0812">Transmembrane</keyword>